<evidence type="ECO:0000313" key="2">
    <source>
        <dbReference type="EMBL" id="PKI51884.1"/>
    </source>
</evidence>
<name>A0A2I0J6M6_PUNGR</name>
<accession>A0A2I0J6M6</accession>
<organism evidence="2 3">
    <name type="scientific">Punica granatum</name>
    <name type="common">Pomegranate</name>
    <dbReference type="NCBI Taxonomy" id="22663"/>
    <lineage>
        <taxon>Eukaryota</taxon>
        <taxon>Viridiplantae</taxon>
        <taxon>Streptophyta</taxon>
        <taxon>Embryophyta</taxon>
        <taxon>Tracheophyta</taxon>
        <taxon>Spermatophyta</taxon>
        <taxon>Magnoliopsida</taxon>
        <taxon>eudicotyledons</taxon>
        <taxon>Gunneridae</taxon>
        <taxon>Pentapetalae</taxon>
        <taxon>rosids</taxon>
        <taxon>malvids</taxon>
        <taxon>Myrtales</taxon>
        <taxon>Lythraceae</taxon>
        <taxon>Punica</taxon>
    </lineage>
</organism>
<dbReference type="EMBL" id="PGOL01001987">
    <property type="protein sequence ID" value="PKI51884.1"/>
    <property type="molecule type" value="Genomic_DNA"/>
</dbReference>
<proteinExistence type="predicted"/>
<evidence type="ECO:0000256" key="1">
    <source>
        <dbReference type="SAM" id="SignalP"/>
    </source>
</evidence>
<feature type="chain" id="PRO_5014190407" evidence="1">
    <location>
        <begin position="27"/>
        <end position="250"/>
    </location>
</feature>
<protein>
    <submittedName>
        <fullName evidence="2">Uncharacterized protein</fullName>
    </submittedName>
</protein>
<sequence>MARSSLLILLWALFFLLFSGYGGGWAEAPGDIGSGSGVGSGWGREGPAGAITVGGGGGGGGGGSSRGGGAGFGFRFGFGRGRGGSGMPPVQAMGTVNEARPNIHSQELAKAVRSMIEKVKFNEVDLELRSSHLLACSNKKFGTSSLSLIEKGTSSPLACPAGPRALSFIHYCETQLEMREPRLAPHIYLHAPYQLRGTNPARMASAAGVDKPEHEGLVREAVECHQVEFNALCKVEESGGEMSIGLKTTI</sequence>
<reference evidence="2 3" key="1">
    <citation type="submission" date="2017-11" db="EMBL/GenBank/DDBJ databases">
        <title>De-novo sequencing of pomegranate (Punica granatum L.) genome.</title>
        <authorList>
            <person name="Akparov Z."/>
            <person name="Amiraslanov A."/>
            <person name="Hajiyeva S."/>
            <person name="Abbasov M."/>
            <person name="Kaur K."/>
            <person name="Hamwieh A."/>
            <person name="Solovyev V."/>
            <person name="Salamov A."/>
            <person name="Braich B."/>
            <person name="Kosarev P."/>
            <person name="Mahmoud A."/>
            <person name="Hajiyev E."/>
            <person name="Babayeva S."/>
            <person name="Izzatullayeva V."/>
            <person name="Mammadov A."/>
            <person name="Mammadov A."/>
            <person name="Sharifova S."/>
            <person name="Ojaghi J."/>
            <person name="Eynullazada K."/>
            <person name="Bayramov B."/>
            <person name="Abdulazimova A."/>
            <person name="Shahmuradov I."/>
        </authorList>
    </citation>
    <scope>NUCLEOTIDE SEQUENCE [LARGE SCALE GENOMIC DNA]</scope>
    <source>
        <strain evidence="3">cv. AG2017</strain>
        <tissue evidence="2">Leaf</tissue>
    </source>
</reference>
<feature type="signal peptide" evidence="1">
    <location>
        <begin position="1"/>
        <end position="26"/>
    </location>
</feature>
<keyword evidence="3" id="KW-1185">Reference proteome</keyword>
<keyword evidence="1" id="KW-0732">Signal</keyword>
<comment type="caution">
    <text evidence="2">The sequence shown here is derived from an EMBL/GenBank/DDBJ whole genome shotgun (WGS) entry which is preliminary data.</text>
</comment>
<dbReference type="Proteomes" id="UP000233551">
    <property type="component" value="Unassembled WGS sequence"/>
</dbReference>
<gene>
    <name evidence="2" type="ORF">CRG98_027717</name>
</gene>
<evidence type="ECO:0000313" key="3">
    <source>
        <dbReference type="Proteomes" id="UP000233551"/>
    </source>
</evidence>
<dbReference type="AlphaFoldDB" id="A0A2I0J6M6"/>